<dbReference type="PANTHER" id="PTHR46497:SF1">
    <property type="entry name" value="THIOREDOXIN DOMAIN-CONTAINING PROTEIN 11"/>
    <property type="match status" value="1"/>
</dbReference>
<dbReference type="PROSITE" id="PS51352">
    <property type="entry name" value="THIOREDOXIN_2"/>
    <property type="match status" value="1"/>
</dbReference>
<dbReference type="CDD" id="cd02995">
    <property type="entry name" value="PDI_a_PDI_a'_C"/>
    <property type="match status" value="1"/>
</dbReference>
<evidence type="ECO:0000259" key="3">
    <source>
        <dbReference type="PROSITE" id="PS51352"/>
    </source>
</evidence>
<evidence type="ECO:0000313" key="5">
    <source>
        <dbReference type="RefSeq" id="XP_032098638.1"/>
    </source>
</evidence>
<dbReference type="InterPro" id="IPR052792">
    <property type="entry name" value="Thioredoxin_dom-contain_11"/>
</dbReference>
<dbReference type="InterPro" id="IPR036249">
    <property type="entry name" value="Thioredoxin-like_sf"/>
</dbReference>
<feature type="region of interest" description="Disordered" evidence="2">
    <location>
        <begin position="690"/>
        <end position="740"/>
    </location>
</feature>
<dbReference type="AlphaFoldDB" id="A0A6J3EZA9"/>
<protein>
    <submittedName>
        <fullName evidence="5">Thioredoxin domain-containing protein 11 isoform X3</fullName>
    </submittedName>
</protein>
<dbReference type="Pfam" id="PF26234">
    <property type="entry name" value="TXNDC11_2nd"/>
    <property type="match status" value="1"/>
</dbReference>
<proteinExistence type="predicted"/>
<feature type="compositionally biased region" description="Basic and acidic residues" evidence="2">
    <location>
        <begin position="690"/>
        <end position="707"/>
    </location>
</feature>
<dbReference type="Pfam" id="PF00085">
    <property type="entry name" value="Thioredoxin"/>
    <property type="match status" value="1"/>
</dbReference>
<gene>
    <name evidence="5" type="primary">TXNDC11</name>
</gene>
<keyword evidence="1" id="KW-0175">Coiled coil</keyword>
<dbReference type="PANTHER" id="PTHR46497">
    <property type="entry name" value="THIOREDOXIN DOMAIN-CONTAINING PROTEIN 11"/>
    <property type="match status" value="1"/>
</dbReference>
<evidence type="ECO:0000313" key="4">
    <source>
        <dbReference type="Proteomes" id="UP000504640"/>
    </source>
</evidence>
<dbReference type="GeneID" id="116526459"/>
<reference evidence="5" key="1">
    <citation type="submission" date="2025-08" db="UniProtKB">
        <authorList>
            <consortium name="RefSeq"/>
        </authorList>
    </citation>
    <scope>IDENTIFICATION</scope>
    <source>
        <tissue evidence="5">Blood</tissue>
    </source>
</reference>
<sequence>MQKTETLLLFSCNISISSEPGVLGYFEFSGSPQPPGYLTFFTSALHSLKKDYLGTVRFGVITNKHLAKLVSLVHSGSVYLHRHFNTSLVFPREVLNYTAENICKWALENRETLFRWLRPHGGKSLLLNNELKKGPALFLFIPFNPLAESHPLIDEITEVALEYNNCRGDQVVERLLQHLRRVDAPMLESLALEPPAHLPDPPLITASPCCNTVVLPQWHSFSRTHNVCELCVNQTAVGVKPSSVSMPQCSFFEMAAALDSFYLKEQTFYHVASDSIECSNFLTSYSPFSYYTACCRTISRGVAGFTDSELEAPTIAFSSLEKKCEVDAPSSVPHIEENRYLFPEVDVTSTNFTGLSCRTNKTLNIYLLDSNLFWLYAERLGAPSSTQVKEFAAIVDMKEESHYILDPKQALMKLTLESFIQNFSVLYSPLKRHLIGSDSAQFPSQHLITEVTTDTFWEVVLQKQDVLLLYYAPWCGFCPSLNHVFIQLARNLPMDTFTVARIDVSQNDLPWEFMVDRLPTVLFFPCNRKDLSVKYPEDVPITLPNLLRFILHHSDPAYSHQNVANSPTKECFQSEAVLQRGHISHLEREIQKLRAEISSLQRAQVQVESQLSSARRDEHRLRRQQRALEEQHSLLHTHSEQLQALYQQKTHELEELARKLQELADASENLLTENTWLKILVATMERKLEGRDRTESLAAETEAHSEQPEPSGAPRLPGSPPPANASATLASERSNENRTD</sequence>
<keyword evidence="4" id="KW-1185">Reference proteome</keyword>
<dbReference type="SUPFAM" id="SSF52833">
    <property type="entry name" value="Thioredoxin-like"/>
    <property type="match status" value="1"/>
</dbReference>
<evidence type="ECO:0000256" key="1">
    <source>
        <dbReference type="SAM" id="Coils"/>
    </source>
</evidence>
<dbReference type="InterPro" id="IPR013766">
    <property type="entry name" value="Thioredoxin_domain"/>
</dbReference>
<dbReference type="CTD" id="51061"/>
<dbReference type="Proteomes" id="UP000504640">
    <property type="component" value="Unplaced"/>
</dbReference>
<dbReference type="Gene3D" id="3.40.30.10">
    <property type="entry name" value="Glutaredoxin"/>
    <property type="match status" value="1"/>
</dbReference>
<dbReference type="RefSeq" id="XP_032098638.1">
    <property type="nucleotide sequence ID" value="XM_032242747.1"/>
</dbReference>
<feature type="domain" description="Thioredoxin" evidence="3">
    <location>
        <begin position="405"/>
        <end position="555"/>
    </location>
</feature>
<accession>A0A6J3EZA9</accession>
<name>A0A6J3EZA9_SAPAP</name>
<evidence type="ECO:0000256" key="2">
    <source>
        <dbReference type="SAM" id="MobiDB-lite"/>
    </source>
</evidence>
<dbReference type="InterPro" id="IPR058777">
    <property type="entry name" value="TXNDC11_thioredoxin"/>
</dbReference>
<feature type="coiled-coil region" evidence="1">
    <location>
        <begin position="583"/>
        <end position="673"/>
    </location>
</feature>
<organism evidence="4 5">
    <name type="scientific">Sapajus apella</name>
    <name type="common">Brown-capped capuchin</name>
    <name type="synonym">Cebus apella</name>
    <dbReference type="NCBI Taxonomy" id="9515"/>
    <lineage>
        <taxon>Eukaryota</taxon>
        <taxon>Metazoa</taxon>
        <taxon>Chordata</taxon>
        <taxon>Craniata</taxon>
        <taxon>Vertebrata</taxon>
        <taxon>Euteleostomi</taxon>
        <taxon>Mammalia</taxon>
        <taxon>Eutheria</taxon>
        <taxon>Euarchontoglires</taxon>
        <taxon>Primates</taxon>
        <taxon>Haplorrhini</taxon>
        <taxon>Platyrrhini</taxon>
        <taxon>Cebidae</taxon>
        <taxon>Cebinae</taxon>
        <taxon>Sapajus</taxon>
    </lineage>
</organism>